<sequence length="46" mass="5110">MIFEGGLPLGNAVEFIMQYPHANAYVVPTFGTGNNYVGTQGVEYRW</sequence>
<dbReference type="AlphaFoldDB" id="A0A510E0V0"/>
<dbReference type="Proteomes" id="UP000325030">
    <property type="component" value="Chromosome"/>
</dbReference>
<proteinExistence type="predicted"/>
<accession>A0A510E0V0</accession>
<name>A0A510E0V0_9CREN</name>
<dbReference type="EMBL" id="AP018930">
    <property type="protein sequence ID" value="BBG26115.1"/>
    <property type="molecule type" value="Genomic_DNA"/>
</dbReference>
<evidence type="ECO:0000313" key="2">
    <source>
        <dbReference type="Proteomes" id="UP000325030"/>
    </source>
</evidence>
<gene>
    <name evidence="1" type="ORF">IC007_0620</name>
</gene>
<reference evidence="2" key="1">
    <citation type="submission" date="2018-09" db="EMBL/GenBank/DDBJ databases">
        <title>Complete Genome Sequencing of Sulfolobus sp. JCM 16834.</title>
        <authorList>
            <person name="Kato S."/>
            <person name="Itoh T."/>
            <person name="Ohkuma M."/>
        </authorList>
    </citation>
    <scope>NUCLEOTIDE SEQUENCE [LARGE SCALE GENOMIC DNA]</scope>
    <source>
        <strain evidence="2">IC-007</strain>
    </source>
</reference>
<protein>
    <submittedName>
        <fullName evidence="1">Uncharacterized protein</fullName>
    </submittedName>
</protein>
<evidence type="ECO:0000313" key="1">
    <source>
        <dbReference type="EMBL" id="BBG26115.1"/>
    </source>
</evidence>
<organism evidence="1 2">
    <name type="scientific">Sulfuracidifex tepidarius</name>
    <dbReference type="NCBI Taxonomy" id="1294262"/>
    <lineage>
        <taxon>Archaea</taxon>
        <taxon>Thermoproteota</taxon>
        <taxon>Thermoprotei</taxon>
        <taxon>Sulfolobales</taxon>
        <taxon>Sulfolobaceae</taxon>
        <taxon>Sulfuracidifex</taxon>
    </lineage>
</organism>